<dbReference type="HOGENOM" id="CLU_081811_3_0_6"/>
<evidence type="ECO:0000313" key="3">
    <source>
        <dbReference type="EMBL" id="AHE98463.1"/>
    </source>
</evidence>
<dbReference type="KEGG" id="tti:THITH_09515"/>
<reference evidence="3 4" key="1">
    <citation type="submission" date="2013-12" db="EMBL/GenBank/DDBJ databases">
        <authorList>
            <consortium name="DOE Joint Genome Institute"/>
            <person name="Muyzer G."/>
            <person name="Huntemann M."/>
            <person name="Han J."/>
            <person name="Chen A."/>
            <person name="Kyrpides N."/>
            <person name="Mavromatis K."/>
            <person name="Markowitz V."/>
            <person name="Palaniappan K."/>
            <person name="Ivanova N."/>
            <person name="Schaumberg A."/>
            <person name="Pati A."/>
            <person name="Liolios K."/>
            <person name="Nordberg H.P."/>
            <person name="Cantor M.N."/>
            <person name="Hua S.X."/>
            <person name="Woyke T."/>
        </authorList>
    </citation>
    <scope>NUCLEOTIDE SEQUENCE [LARGE SCALE GENOMIC DNA]</scope>
    <source>
        <strain evidence="3 4">ARh 1</strain>
    </source>
</reference>
<dbReference type="NCBIfam" id="TIGR03570">
    <property type="entry name" value="NeuD_NnaD"/>
    <property type="match status" value="1"/>
</dbReference>
<dbReference type="Pfam" id="PF00132">
    <property type="entry name" value="Hexapep"/>
    <property type="match status" value="1"/>
</dbReference>
<protein>
    <submittedName>
        <fullName evidence="3">Transferase</fullName>
    </submittedName>
</protein>
<dbReference type="EMBL" id="CP007029">
    <property type="protein sequence ID" value="AHE98463.1"/>
    <property type="molecule type" value="Genomic_DNA"/>
</dbReference>
<dbReference type="InterPro" id="IPR011004">
    <property type="entry name" value="Trimer_LpxA-like_sf"/>
</dbReference>
<comment type="similarity">
    <text evidence="1">Belongs to the transferase hexapeptide repeat family.</text>
</comment>
<organism evidence="3 4">
    <name type="scientific">Thioalkalivibrio paradoxus ARh 1</name>
    <dbReference type="NCBI Taxonomy" id="713585"/>
    <lineage>
        <taxon>Bacteria</taxon>
        <taxon>Pseudomonadati</taxon>
        <taxon>Pseudomonadota</taxon>
        <taxon>Gammaproteobacteria</taxon>
        <taxon>Chromatiales</taxon>
        <taxon>Ectothiorhodospiraceae</taxon>
        <taxon>Thioalkalivibrio</taxon>
    </lineage>
</organism>
<dbReference type="AlphaFoldDB" id="W0DN93"/>
<dbReference type="RefSeq" id="WP_006747348.1">
    <property type="nucleotide sequence ID" value="NZ_CP007029.1"/>
</dbReference>
<dbReference type="PANTHER" id="PTHR43300">
    <property type="entry name" value="ACETYLTRANSFERASE"/>
    <property type="match status" value="1"/>
</dbReference>
<dbReference type="Proteomes" id="UP000005289">
    <property type="component" value="Chromosome"/>
</dbReference>
<dbReference type="CDD" id="cd03360">
    <property type="entry name" value="LbH_AT_putative"/>
    <property type="match status" value="1"/>
</dbReference>
<dbReference type="Gene3D" id="3.40.50.20">
    <property type="match status" value="1"/>
</dbReference>
<name>W0DN93_9GAMM</name>
<feature type="binding site" evidence="2">
    <location>
        <position position="71"/>
    </location>
    <ligand>
        <name>substrate</name>
    </ligand>
</feature>
<feature type="binding site" evidence="2">
    <location>
        <position position="171"/>
    </location>
    <ligand>
        <name>acetyl-CoA</name>
        <dbReference type="ChEBI" id="CHEBI:57288"/>
    </ligand>
</feature>
<dbReference type="OrthoDB" id="1115300at2"/>
<evidence type="ECO:0000256" key="2">
    <source>
        <dbReference type="PIRSR" id="PIRSR620019-2"/>
    </source>
</evidence>
<evidence type="ECO:0000256" key="1">
    <source>
        <dbReference type="ARBA" id="ARBA00007274"/>
    </source>
</evidence>
<dbReference type="InterPro" id="IPR001451">
    <property type="entry name" value="Hexapep"/>
</dbReference>
<sequence>MPRKLVLFGNGAVAEVLHHQFSRHTDYEIAGFTVDREFVGDGWCCGLPVVPWNDIAQAFPPDKHELMIAIGYVRVNRLRAERFQEAREMGYRLASYVHPRASLWDGLIVGENCRINENVIIQPFARIGDNVFIGAGSLIGHHTVIASHCHLSAGVHLAGQVEIGPYCYFGIHSTVRNRVKVAPRCVVGAGAVVLGDTVERGVYMAPAAERLPIDSDQLQPA</sequence>
<dbReference type="Gene3D" id="2.160.10.10">
    <property type="entry name" value="Hexapeptide repeat proteins"/>
    <property type="match status" value="1"/>
</dbReference>
<feature type="binding site" evidence="2">
    <location>
        <position position="150"/>
    </location>
    <ligand>
        <name>acetyl-CoA</name>
        <dbReference type="ChEBI" id="CHEBI:57288"/>
    </ligand>
</feature>
<accession>W0DN93</accession>
<dbReference type="InterPro" id="IPR050179">
    <property type="entry name" value="Trans_hexapeptide_repeat"/>
</dbReference>
<proteinExistence type="inferred from homology"/>
<keyword evidence="4" id="KW-1185">Reference proteome</keyword>
<dbReference type="GO" id="GO:0016740">
    <property type="term" value="F:transferase activity"/>
    <property type="evidence" value="ECO:0007669"/>
    <property type="project" value="UniProtKB-KW"/>
</dbReference>
<evidence type="ECO:0000313" key="4">
    <source>
        <dbReference type="Proteomes" id="UP000005289"/>
    </source>
</evidence>
<dbReference type="STRING" id="713585.THITH_09515"/>
<keyword evidence="3" id="KW-0808">Transferase</keyword>
<gene>
    <name evidence="3" type="ORF">THITH_09515</name>
</gene>
<dbReference type="InterPro" id="IPR020019">
    <property type="entry name" value="AcTrfase_PglD-like"/>
</dbReference>
<dbReference type="SUPFAM" id="SSF51161">
    <property type="entry name" value="Trimeric LpxA-like enzymes"/>
    <property type="match status" value="1"/>
</dbReference>